<dbReference type="AlphaFoldDB" id="A0A8S1V7P8"/>
<evidence type="ECO:0000313" key="1">
    <source>
        <dbReference type="EMBL" id="CAD8172585.1"/>
    </source>
</evidence>
<keyword evidence="2" id="KW-1185">Reference proteome</keyword>
<name>A0A8S1V7P8_PAROT</name>
<protein>
    <submittedName>
        <fullName evidence="1">Uncharacterized protein</fullName>
    </submittedName>
</protein>
<evidence type="ECO:0000313" key="2">
    <source>
        <dbReference type="Proteomes" id="UP000683925"/>
    </source>
</evidence>
<dbReference type="Proteomes" id="UP000683925">
    <property type="component" value="Unassembled WGS sequence"/>
</dbReference>
<dbReference type="EMBL" id="CAJJDP010000059">
    <property type="protein sequence ID" value="CAD8172585.1"/>
    <property type="molecule type" value="Genomic_DNA"/>
</dbReference>
<comment type="caution">
    <text evidence="1">The sequence shown here is derived from an EMBL/GenBank/DDBJ whole genome shotgun (WGS) entry which is preliminary data.</text>
</comment>
<reference evidence="1" key="1">
    <citation type="submission" date="2021-01" db="EMBL/GenBank/DDBJ databases">
        <authorList>
            <consortium name="Genoscope - CEA"/>
            <person name="William W."/>
        </authorList>
    </citation>
    <scope>NUCLEOTIDE SEQUENCE</scope>
</reference>
<accession>A0A8S1V7P8</accession>
<sequence length="74" mass="9131">MNITRQKIIRDLDQIQFNFIKMIFIMNQESLIDSIMEVKHLQVINLKQCYKKEQTQWQEINSNWQVIYWINQNA</sequence>
<organism evidence="1 2">
    <name type="scientific">Paramecium octaurelia</name>
    <dbReference type="NCBI Taxonomy" id="43137"/>
    <lineage>
        <taxon>Eukaryota</taxon>
        <taxon>Sar</taxon>
        <taxon>Alveolata</taxon>
        <taxon>Ciliophora</taxon>
        <taxon>Intramacronucleata</taxon>
        <taxon>Oligohymenophorea</taxon>
        <taxon>Peniculida</taxon>
        <taxon>Parameciidae</taxon>
        <taxon>Paramecium</taxon>
    </lineage>
</organism>
<gene>
    <name evidence="1" type="ORF">POCTA_138.1.T0600190</name>
</gene>
<proteinExistence type="predicted"/>